<dbReference type="InterPro" id="IPR020556">
    <property type="entry name" value="Amidase_CS"/>
</dbReference>
<dbReference type="AlphaFoldDB" id="A0A4D7BB66"/>
<evidence type="ECO:0000259" key="3">
    <source>
        <dbReference type="Pfam" id="PF01425"/>
    </source>
</evidence>
<evidence type="ECO:0000313" key="5">
    <source>
        <dbReference type="Proteomes" id="UP000298781"/>
    </source>
</evidence>
<dbReference type="SUPFAM" id="SSF75304">
    <property type="entry name" value="Amidase signature (AS) enzymes"/>
    <property type="match status" value="1"/>
</dbReference>
<evidence type="ECO:0000313" key="4">
    <source>
        <dbReference type="EMBL" id="QCI65352.1"/>
    </source>
</evidence>
<accession>A0A4D7BB66</accession>
<name>A0A4D7BB66_9HYPH</name>
<comment type="function">
    <text evidence="1">Hydrolyzes indole-3-acetamide (IAM) into indole-3-acetic acid (IAA).</text>
</comment>
<dbReference type="InterPro" id="IPR023631">
    <property type="entry name" value="Amidase_dom"/>
</dbReference>
<reference evidence="4 5" key="1">
    <citation type="submission" date="2019-04" db="EMBL/GenBank/DDBJ databases">
        <title>Phreatobacter aquaticus sp. nov.</title>
        <authorList>
            <person name="Choi A."/>
        </authorList>
    </citation>
    <scope>NUCLEOTIDE SEQUENCE [LARGE SCALE GENOMIC DNA]</scope>
    <source>
        <strain evidence="4 5">KCTC 52518</strain>
    </source>
</reference>
<dbReference type="InterPro" id="IPR000120">
    <property type="entry name" value="Amidase"/>
</dbReference>
<evidence type="ECO:0000256" key="2">
    <source>
        <dbReference type="ARBA" id="ARBA00021874"/>
    </source>
</evidence>
<dbReference type="PANTHER" id="PTHR11895:SF176">
    <property type="entry name" value="AMIDASE AMID-RELATED"/>
    <property type="match status" value="1"/>
</dbReference>
<dbReference type="KEGG" id="pstg:E8M01_14720"/>
<evidence type="ECO:0000256" key="1">
    <source>
        <dbReference type="ARBA" id="ARBA00003871"/>
    </source>
</evidence>
<sequence length="461" mass="47194">MTGMTAAEADDDNVADLGLAESARRIAAGALDPVELIDACLARIGARDPELGAFVHLDEGAARQAAMAARQRLRSGAPVGPLHGIAIGIKDIIDVQGQPTRSGSLARSGLAVARDAVVCARLRAAGAIIVGKLATYELAYGTIEPDRPLPGVNPWNPRRWTGASSSGSAVAVAAGLVPAALGTDSAGSIRGPASFCGVTGFKPSYGRIPLDGIEPLAPSLDHCGVFTRSAEDAALLFAVLADPAVAAERRLEPDPGAGLRIGLPMPWLGATLPLDRETHSAFARAIGQFETLGASVQEVTLPPLGDYHAACFAILMDEALAIHGGELDARPGLFGATLKSRLHDGPARLGVTAAAARAMRAALGGALDRAFDRVDVLITPTSPGPAPDLSSLSTLGFLDHPQLTAPANLAGLPAVSLPCGLTGNGLPIGLQIMARRGGDRLLLRAAGRIQAATDWHDARPS</sequence>
<organism evidence="4 5">
    <name type="scientific">Phreatobacter stygius</name>
    <dbReference type="NCBI Taxonomy" id="1940610"/>
    <lineage>
        <taxon>Bacteria</taxon>
        <taxon>Pseudomonadati</taxon>
        <taxon>Pseudomonadota</taxon>
        <taxon>Alphaproteobacteria</taxon>
        <taxon>Hyphomicrobiales</taxon>
        <taxon>Phreatobacteraceae</taxon>
        <taxon>Phreatobacter</taxon>
    </lineage>
</organism>
<dbReference type="EMBL" id="CP039690">
    <property type="protein sequence ID" value="QCI65352.1"/>
    <property type="molecule type" value="Genomic_DNA"/>
</dbReference>
<dbReference type="InterPro" id="IPR036928">
    <property type="entry name" value="AS_sf"/>
</dbReference>
<feature type="domain" description="Amidase" evidence="3">
    <location>
        <begin position="35"/>
        <end position="443"/>
    </location>
</feature>
<protein>
    <recommendedName>
        <fullName evidence="2">Indoleacetamide hydrolase</fullName>
    </recommendedName>
</protein>
<dbReference type="PANTHER" id="PTHR11895">
    <property type="entry name" value="TRANSAMIDASE"/>
    <property type="match status" value="1"/>
</dbReference>
<dbReference type="PROSITE" id="PS00571">
    <property type="entry name" value="AMIDASES"/>
    <property type="match status" value="1"/>
</dbReference>
<dbReference type="RefSeq" id="WP_136960799.1">
    <property type="nucleotide sequence ID" value="NZ_CP039690.1"/>
</dbReference>
<dbReference type="Pfam" id="PF01425">
    <property type="entry name" value="Amidase"/>
    <property type="match status" value="1"/>
</dbReference>
<dbReference type="GO" id="GO:0003824">
    <property type="term" value="F:catalytic activity"/>
    <property type="evidence" value="ECO:0007669"/>
    <property type="project" value="InterPro"/>
</dbReference>
<proteinExistence type="predicted"/>
<keyword evidence="5" id="KW-1185">Reference proteome</keyword>
<dbReference type="Gene3D" id="3.90.1300.10">
    <property type="entry name" value="Amidase signature (AS) domain"/>
    <property type="match status" value="1"/>
</dbReference>
<gene>
    <name evidence="4" type="ORF">E8M01_14720</name>
</gene>
<dbReference type="Proteomes" id="UP000298781">
    <property type="component" value="Chromosome"/>
</dbReference>
<dbReference type="OrthoDB" id="9811471at2"/>